<accession>A0AAV5KTS4</accession>
<evidence type="ECO:0000256" key="1">
    <source>
        <dbReference type="ARBA" id="ARBA00022821"/>
    </source>
</evidence>
<sequence length="194" mass="22390">MMEEIILAEESIDEERMCKIFFPNLAFFQDLPKLTRFCSGNYLELPCLWKLKISKCHVLKTFISSFIFGDMRASSENVKSTCMPSLFDAKVAFPKLERLVIEHVKSLNKIWSEQLQVDSFGQLTLLSLVSCEKLMNIFPFGMVERLQRLDKLQIWNCDSLEEILESQELGVNQSQAQKATPLPLLETIICLEDE</sequence>
<organism evidence="3 4">
    <name type="scientific">Rubroshorea leprosula</name>
    <dbReference type="NCBI Taxonomy" id="152421"/>
    <lineage>
        <taxon>Eukaryota</taxon>
        <taxon>Viridiplantae</taxon>
        <taxon>Streptophyta</taxon>
        <taxon>Embryophyta</taxon>
        <taxon>Tracheophyta</taxon>
        <taxon>Spermatophyta</taxon>
        <taxon>Magnoliopsida</taxon>
        <taxon>eudicotyledons</taxon>
        <taxon>Gunneridae</taxon>
        <taxon>Pentapetalae</taxon>
        <taxon>rosids</taxon>
        <taxon>malvids</taxon>
        <taxon>Malvales</taxon>
        <taxon>Dipterocarpaceae</taxon>
        <taxon>Rubroshorea</taxon>
    </lineage>
</organism>
<dbReference type="EMBL" id="BPVZ01000077">
    <property type="protein sequence ID" value="GKV27875.1"/>
    <property type="molecule type" value="Genomic_DNA"/>
</dbReference>
<reference evidence="3 4" key="1">
    <citation type="journal article" date="2021" name="Commun. Biol.">
        <title>The genome of Shorea leprosula (Dipterocarpaceae) highlights the ecological relevance of drought in aseasonal tropical rainforests.</title>
        <authorList>
            <person name="Ng K.K.S."/>
            <person name="Kobayashi M.J."/>
            <person name="Fawcett J.A."/>
            <person name="Hatakeyama M."/>
            <person name="Paape T."/>
            <person name="Ng C.H."/>
            <person name="Ang C.C."/>
            <person name="Tnah L.H."/>
            <person name="Lee C.T."/>
            <person name="Nishiyama T."/>
            <person name="Sese J."/>
            <person name="O'Brien M.J."/>
            <person name="Copetti D."/>
            <person name="Mohd Noor M.I."/>
            <person name="Ong R.C."/>
            <person name="Putra M."/>
            <person name="Sireger I.Z."/>
            <person name="Indrioko S."/>
            <person name="Kosugi Y."/>
            <person name="Izuno A."/>
            <person name="Isagi Y."/>
            <person name="Lee S.L."/>
            <person name="Shimizu K.K."/>
        </authorList>
    </citation>
    <scope>NUCLEOTIDE SEQUENCE [LARGE SCALE GENOMIC DNA]</scope>
    <source>
        <strain evidence="3">214</strain>
    </source>
</reference>
<dbReference type="Proteomes" id="UP001054252">
    <property type="component" value="Unassembled WGS sequence"/>
</dbReference>
<dbReference type="AlphaFoldDB" id="A0AAV5KTS4"/>
<name>A0AAV5KTS4_9ROSI</name>
<dbReference type="InterPro" id="IPR032675">
    <property type="entry name" value="LRR_dom_sf"/>
</dbReference>
<comment type="caution">
    <text evidence="3">The sequence shown here is derived from an EMBL/GenBank/DDBJ whole genome shotgun (WGS) entry which is preliminary data.</text>
</comment>
<protein>
    <recommendedName>
        <fullName evidence="2">Disease resistance protein At4g27190-like leucine-rich repeats domain-containing protein</fullName>
    </recommendedName>
</protein>
<dbReference type="SUPFAM" id="SSF52047">
    <property type="entry name" value="RNI-like"/>
    <property type="match status" value="1"/>
</dbReference>
<keyword evidence="4" id="KW-1185">Reference proteome</keyword>
<proteinExistence type="predicted"/>
<dbReference type="PANTHER" id="PTHR33463:SF147">
    <property type="entry name" value="NB-ARC DOMAIN-CONTAINING PROTEIN"/>
    <property type="match status" value="1"/>
</dbReference>
<evidence type="ECO:0000313" key="4">
    <source>
        <dbReference type="Proteomes" id="UP001054252"/>
    </source>
</evidence>
<evidence type="ECO:0000313" key="3">
    <source>
        <dbReference type="EMBL" id="GKV27875.1"/>
    </source>
</evidence>
<dbReference type="InterPro" id="IPR050905">
    <property type="entry name" value="Plant_NBS-LRR"/>
</dbReference>
<dbReference type="InterPro" id="IPR057135">
    <property type="entry name" value="At4g27190-like_LRR"/>
</dbReference>
<dbReference type="Gene3D" id="3.80.10.10">
    <property type="entry name" value="Ribonuclease Inhibitor"/>
    <property type="match status" value="1"/>
</dbReference>
<dbReference type="Pfam" id="PF23247">
    <property type="entry name" value="LRR_RPS2"/>
    <property type="match status" value="1"/>
</dbReference>
<keyword evidence="1" id="KW-0611">Plant defense</keyword>
<feature type="domain" description="Disease resistance protein At4g27190-like leucine-rich repeats" evidence="2">
    <location>
        <begin position="98"/>
        <end position="178"/>
    </location>
</feature>
<evidence type="ECO:0000259" key="2">
    <source>
        <dbReference type="Pfam" id="PF23247"/>
    </source>
</evidence>
<dbReference type="PANTHER" id="PTHR33463">
    <property type="entry name" value="NB-ARC DOMAIN-CONTAINING PROTEIN-RELATED"/>
    <property type="match status" value="1"/>
</dbReference>
<gene>
    <name evidence="3" type="ORF">SLEP1_g36995</name>
</gene>